<sequence>MIEKIVTDLKNIFVFKETTQVGDIVLIVAEQIMYALVTGIVRDYAKKEEWWQVGLQLLTLPPQKVVWTLRTPQFTGQDIFTMGGEQRFIKAIDFGGGGELLQKNGSGQISPEKKKRPILKVIK</sequence>
<proteinExistence type="predicted"/>
<dbReference type="AlphaFoldDB" id="A0A9X4RNU7"/>
<accession>A0A9X4RNU7</accession>
<reference evidence="1" key="1">
    <citation type="journal article" date="2022" name="bioRxiv">
        <title>Thiovibrio frasassiensisgen. nov., sp. nov., an autotrophic, elemental sulfur disproportionating bacterium isolated from sulfidic karst sediment, and proposal of Thiovibrionaceae fam. nov.</title>
        <authorList>
            <person name="Aronson H."/>
            <person name="Thomas C."/>
            <person name="Bhattacharyya M."/>
            <person name="Eckstein S."/>
            <person name="Jensen S."/>
            <person name="Barco R."/>
            <person name="Macalady J."/>
            <person name="Amend J."/>
        </authorList>
    </citation>
    <scope>NUCLEOTIDE SEQUENCE</scope>
    <source>
        <strain evidence="1">RS19-109</strain>
    </source>
</reference>
<dbReference type="RefSeq" id="WP_307631573.1">
    <property type="nucleotide sequence ID" value="NZ_JAPHEH010000001.1"/>
</dbReference>
<protein>
    <submittedName>
        <fullName evidence="1">Uncharacterized protein</fullName>
    </submittedName>
</protein>
<gene>
    <name evidence="1" type="ORF">OLX77_00280</name>
</gene>
<organism evidence="1 2">
    <name type="scientific">Thiovibrio frasassiensis</name>
    <dbReference type="NCBI Taxonomy" id="2984131"/>
    <lineage>
        <taxon>Bacteria</taxon>
        <taxon>Pseudomonadati</taxon>
        <taxon>Thermodesulfobacteriota</taxon>
        <taxon>Desulfobulbia</taxon>
        <taxon>Desulfobulbales</taxon>
        <taxon>Thiovibrionaceae</taxon>
        <taxon>Thiovibrio</taxon>
    </lineage>
</organism>
<keyword evidence="2" id="KW-1185">Reference proteome</keyword>
<dbReference type="EMBL" id="JAPHEH010000001">
    <property type="protein sequence ID" value="MDG4474592.1"/>
    <property type="molecule type" value="Genomic_DNA"/>
</dbReference>
<dbReference type="Proteomes" id="UP001154240">
    <property type="component" value="Unassembled WGS sequence"/>
</dbReference>
<reference evidence="1" key="2">
    <citation type="submission" date="2022-10" db="EMBL/GenBank/DDBJ databases">
        <authorList>
            <person name="Aronson H.S."/>
        </authorList>
    </citation>
    <scope>NUCLEOTIDE SEQUENCE</scope>
    <source>
        <strain evidence="1">RS19-109</strain>
    </source>
</reference>
<comment type="caution">
    <text evidence="1">The sequence shown here is derived from an EMBL/GenBank/DDBJ whole genome shotgun (WGS) entry which is preliminary data.</text>
</comment>
<name>A0A9X4RNU7_9BACT</name>
<evidence type="ECO:0000313" key="2">
    <source>
        <dbReference type="Proteomes" id="UP001154240"/>
    </source>
</evidence>
<evidence type="ECO:0000313" key="1">
    <source>
        <dbReference type="EMBL" id="MDG4474592.1"/>
    </source>
</evidence>